<keyword evidence="2" id="KW-0418">Kinase</keyword>
<keyword evidence="3" id="KW-1185">Reference proteome</keyword>
<dbReference type="GO" id="GO:0016301">
    <property type="term" value="F:kinase activity"/>
    <property type="evidence" value="ECO:0007669"/>
    <property type="project" value="UniProtKB-KW"/>
</dbReference>
<protein>
    <submittedName>
        <fullName evidence="2">Sugar kinase</fullName>
    </submittedName>
</protein>
<dbReference type="SUPFAM" id="SSF53067">
    <property type="entry name" value="Actin-like ATPase domain"/>
    <property type="match status" value="1"/>
</dbReference>
<dbReference type="AlphaFoldDB" id="A0A1U7NQS4"/>
<dbReference type="EMBL" id="MPKA01000021">
    <property type="protein sequence ID" value="OLU47960.1"/>
    <property type="molecule type" value="Genomic_DNA"/>
</dbReference>
<dbReference type="STRING" id="1862672.BO225_00575"/>
<dbReference type="PANTHER" id="PTHR18964:SF149">
    <property type="entry name" value="BIFUNCTIONAL UDP-N-ACETYLGLUCOSAMINE 2-EPIMERASE_N-ACETYLMANNOSAMINE KINASE"/>
    <property type="match status" value="1"/>
</dbReference>
<dbReference type="InterPro" id="IPR043129">
    <property type="entry name" value="ATPase_NBD"/>
</dbReference>
<proteinExistence type="inferred from homology"/>
<dbReference type="Proteomes" id="UP000186705">
    <property type="component" value="Unassembled WGS sequence"/>
</dbReference>
<evidence type="ECO:0000313" key="2">
    <source>
        <dbReference type="EMBL" id="OLU47960.1"/>
    </source>
</evidence>
<reference evidence="2 3" key="1">
    <citation type="submission" date="2016-11" db="EMBL/GenBank/DDBJ databases">
        <title>Description of two novel members of the family Erysipelotrichaceae: Ileibacterium lipovorans gen. nov., sp. nov. and Dubosiella newyorkensis, gen. nov., sp. nov.</title>
        <authorList>
            <person name="Cox L.M."/>
            <person name="Sohn J."/>
            <person name="Tyrrell K.L."/>
            <person name="Citron D.M."/>
            <person name="Lawson P.A."/>
            <person name="Patel N.B."/>
            <person name="Iizumi T."/>
            <person name="Perez-Perez G.I."/>
            <person name="Goldstein E.J."/>
            <person name="Blaser M.J."/>
        </authorList>
    </citation>
    <scope>NUCLEOTIDE SEQUENCE [LARGE SCALE GENOMIC DNA]</scope>
    <source>
        <strain evidence="2 3">NYU-BL-A4</strain>
    </source>
</reference>
<dbReference type="Pfam" id="PF00480">
    <property type="entry name" value="ROK"/>
    <property type="match status" value="1"/>
</dbReference>
<dbReference type="GeneID" id="78274450"/>
<dbReference type="InterPro" id="IPR000600">
    <property type="entry name" value="ROK"/>
</dbReference>
<name>A0A1U7NQS4_9FIRM</name>
<dbReference type="RefSeq" id="WP_076340362.1">
    <property type="nucleotide sequence ID" value="NZ_CAMRDH010000056.1"/>
</dbReference>
<sequence length="301" mass="32877">MTSVVCFDIGGTAIKYGLIQDGTIIDQGKFATDLTNGSLMLSRMGDIIQDYKKAHELDGISISSPGFVDNRSGMIISGNIIDGFNGLNIRDYFQKHYQLDTAIENDANSATIAEHALGNGKGYENMVCMTLGTGVGGGIIINNKLYTGNAKMAGEFGFMFINGIQTDRPEDEILSGYASTRALVESVNKELEEEIDGIEVFDRANRGDALCKQKTSDFFDAIAMGIYNIAYTINPDIVLIGGAVSMQPQLIDEVKKRIEYLTPSFSLNLLDIMKIDRCKFLNDAGLYGAYANFIESRKVEA</sequence>
<comment type="caution">
    <text evidence="2">The sequence shown here is derived from an EMBL/GenBank/DDBJ whole genome shotgun (WGS) entry which is preliminary data.</text>
</comment>
<dbReference type="OrthoDB" id="9783435at2"/>
<dbReference type="Gene3D" id="3.30.420.40">
    <property type="match status" value="2"/>
</dbReference>
<accession>A0A1U7NQS4</accession>
<organism evidence="2 3">
    <name type="scientific">Dubosiella newyorkensis</name>
    <dbReference type="NCBI Taxonomy" id="1862672"/>
    <lineage>
        <taxon>Bacteria</taxon>
        <taxon>Bacillati</taxon>
        <taxon>Bacillota</taxon>
        <taxon>Erysipelotrichia</taxon>
        <taxon>Erysipelotrichales</taxon>
        <taxon>Erysipelotrichaceae</taxon>
        <taxon>Dubosiella</taxon>
    </lineage>
</organism>
<dbReference type="PANTHER" id="PTHR18964">
    <property type="entry name" value="ROK (REPRESSOR, ORF, KINASE) FAMILY"/>
    <property type="match status" value="1"/>
</dbReference>
<keyword evidence="2" id="KW-0808">Transferase</keyword>
<comment type="similarity">
    <text evidence="1">Belongs to the ROK (NagC/XylR) family.</text>
</comment>
<evidence type="ECO:0000313" key="3">
    <source>
        <dbReference type="Proteomes" id="UP000186705"/>
    </source>
</evidence>
<evidence type="ECO:0000256" key="1">
    <source>
        <dbReference type="ARBA" id="ARBA00006479"/>
    </source>
</evidence>
<gene>
    <name evidence="2" type="ORF">BO225_00575</name>
</gene>